<dbReference type="Pfam" id="PF05662">
    <property type="entry name" value="YadA_stalk"/>
    <property type="match status" value="15"/>
</dbReference>
<dbReference type="InterPro" id="IPR008640">
    <property type="entry name" value="Adhesin_Head_dom"/>
</dbReference>
<feature type="domain" description="ESPR" evidence="15">
    <location>
        <begin position="1"/>
        <end position="44"/>
    </location>
</feature>
<feature type="domain" description="Trimeric autotransporter adhesin YadA-like stalk" evidence="14">
    <location>
        <begin position="1011"/>
        <end position="1052"/>
    </location>
</feature>
<dbReference type="Proteomes" id="UP000594380">
    <property type="component" value="Unassembled WGS sequence"/>
</dbReference>
<evidence type="ECO:0000256" key="7">
    <source>
        <dbReference type="ARBA" id="ARBA00022729"/>
    </source>
</evidence>
<dbReference type="Pfam" id="PF05658">
    <property type="entry name" value="YadA_head"/>
    <property type="match status" value="7"/>
</dbReference>
<keyword evidence="6" id="KW-0812">Transmembrane</keyword>
<dbReference type="InterPro" id="IPR005594">
    <property type="entry name" value="YadA_C"/>
</dbReference>
<keyword evidence="9" id="KW-0472">Membrane</keyword>
<gene>
    <name evidence="16" type="ORF">G5S42_03915</name>
</gene>
<dbReference type="InterPro" id="IPR011049">
    <property type="entry name" value="Serralysin-like_metalloprot_C"/>
</dbReference>
<evidence type="ECO:0008006" key="18">
    <source>
        <dbReference type="Google" id="ProtNLM"/>
    </source>
</evidence>
<feature type="domain" description="Trimeric autotransporter adhesin YadA-like head" evidence="13">
    <location>
        <begin position="223"/>
        <end position="248"/>
    </location>
</feature>
<evidence type="ECO:0000259" key="14">
    <source>
        <dbReference type="Pfam" id="PF05662"/>
    </source>
</evidence>
<proteinExistence type="inferred from homology"/>
<keyword evidence="10" id="KW-0998">Cell outer membrane</keyword>
<comment type="caution">
    <text evidence="16">The sequence shown here is derived from an EMBL/GenBank/DDBJ whole genome shotgun (WGS) entry which is preliminary data.</text>
</comment>
<comment type="subcellular location">
    <subcellularLocation>
        <location evidence="2">Cell outer membrane</location>
    </subcellularLocation>
    <subcellularLocation>
        <location evidence="1">Cell surface</location>
    </subcellularLocation>
</comment>
<dbReference type="GO" id="GO:0009986">
    <property type="term" value="C:cell surface"/>
    <property type="evidence" value="ECO:0007669"/>
    <property type="project" value="UniProtKB-SubCell"/>
</dbReference>
<feature type="region of interest" description="Disordered" evidence="11">
    <location>
        <begin position="1786"/>
        <end position="1811"/>
    </location>
</feature>
<dbReference type="GO" id="GO:0015031">
    <property type="term" value="P:protein transport"/>
    <property type="evidence" value="ECO:0007669"/>
    <property type="project" value="UniProtKB-KW"/>
</dbReference>
<feature type="domain" description="Trimeric autotransporter adhesin YadA-like stalk" evidence="14">
    <location>
        <begin position="675"/>
        <end position="716"/>
    </location>
</feature>
<feature type="domain" description="Trimeric autotransporter adhesin YadA-like head" evidence="13">
    <location>
        <begin position="138"/>
        <end position="164"/>
    </location>
</feature>
<dbReference type="Pfam" id="PF03895">
    <property type="entry name" value="YadA_anchor"/>
    <property type="match status" value="1"/>
</dbReference>
<dbReference type="InterPro" id="IPR045584">
    <property type="entry name" value="Pilin-like"/>
</dbReference>
<reference evidence="16 17" key="1">
    <citation type="submission" date="2020-02" db="EMBL/GenBank/DDBJ databases">
        <title>Paraburkholderia simonii sp. nov. and Paraburkholderia youngii sp. nov. Brazilian and Mexican Mimosa-associated rhizobia.</title>
        <authorList>
            <person name="Mavima L."/>
            <person name="Beukes C.W."/>
            <person name="Chan W.Y."/>
            <person name="Palmer M."/>
            <person name="De Meyer S.E."/>
            <person name="James E.K."/>
            <person name="Venter S.N."/>
            <person name="Steenkamp E.T."/>
        </authorList>
    </citation>
    <scope>NUCLEOTIDE SEQUENCE [LARGE SCALE GENOMIC DNA]</scope>
    <source>
        <strain evidence="16 17">JPY169</strain>
    </source>
</reference>
<keyword evidence="4" id="KW-0813">Transport</keyword>
<feature type="domain" description="Trimeric autotransporter adhesin YadA-like head" evidence="13">
    <location>
        <begin position="1416"/>
        <end position="1442"/>
    </location>
</feature>
<feature type="domain" description="Trimeric autotransporter adhesin YadA-like stalk" evidence="14">
    <location>
        <begin position="563"/>
        <end position="604"/>
    </location>
</feature>
<feature type="domain" description="Trimeric autotransporter adhesin YadA-like stalk" evidence="14">
    <location>
        <begin position="1235"/>
        <end position="1276"/>
    </location>
</feature>
<feature type="domain" description="Trimeric autotransporter adhesin YadA-like head" evidence="13">
    <location>
        <begin position="264"/>
        <end position="290"/>
    </location>
</feature>
<dbReference type="Gene3D" id="6.20.50.100">
    <property type="match status" value="9"/>
</dbReference>
<dbReference type="InterPro" id="IPR024973">
    <property type="entry name" value="ESPR"/>
</dbReference>
<evidence type="ECO:0000313" key="17">
    <source>
        <dbReference type="Proteomes" id="UP000594380"/>
    </source>
</evidence>
<dbReference type="EMBL" id="JAALDK010000001">
    <property type="protein sequence ID" value="NUX98898.1"/>
    <property type="molecule type" value="Genomic_DNA"/>
</dbReference>
<evidence type="ECO:0000259" key="13">
    <source>
        <dbReference type="Pfam" id="PF05658"/>
    </source>
</evidence>
<dbReference type="Gene3D" id="3.30.1300.30">
    <property type="entry name" value="GSPII I/J protein-like"/>
    <property type="match status" value="1"/>
</dbReference>
<protein>
    <recommendedName>
        <fullName evidence="18">Trimeric autotransporter adhesin</fullName>
    </recommendedName>
</protein>
<evidence type="ECO:0000256" key="5">
    <source>
        <dbReference type="ARBA" id="ARBA00022452"/>
    </source>
</evidence>
<feature type="domain" description="Trimeric autotransporter adhesin YadA-like stalk" evidence="14">
    <location>
        <begin position="1550"/>
        <end position="1593"/>
    </location>
</feature>
<feature type="domain" description="Trimeric autotransporter adhesin YadA-like head" evidence="13">
    <location>
        <begin position="1615"/>
        <end position="1641"/>
    </location>
</feature>
<dbReference type="SUPFAM" id="SSF101967">
    <property type="entry name" value="Adhesin YadA, collagen-binding domain"/>
    <property type="match status" value="16"/>
</dbReference>
<feature type="domain" description="Trimeric autotransporter adhesin YadA-like stalk" evidence="14">
    <location>
        <begin position="1908"/>
        <end position="1938"/>
    </location>
</feature>
<keyword evidence="8" id="KW-0653">Protein transport</keyword>
<feature type="domain" description="Trimeric autotransporter adhesin YadA-like stalk" evidence="14">
    <location>
        <begin position="1347"/>
        <end position="1386"/>
    </location>
</feature>
<accession>A0A7Y6JVT0</accession>
<comment type="similarity">
    <text evidence="3">Belongs to the autotransporter-2 (AT-2) (TC 1.B.40) family.</text>
</comment>
<feature type="compositionally biased region" description="Gly residues" evidence="11">
    <location>
        <begin position="1791"/>
        <end position="1800"/>
    </location>
</feature>
<feature type="domain" description="Trimeric autotransporter adhesin YadA-like stalk" evidence="14">
    <location>
        <begin position="451"/>
        <end position="492"/>
    </location>
</feature>
<feature type="domain" description="Trimeric autotransporter adhesin YadA-like stalk" evidence="14">
    <location>
        <begin position="1752"/>
        <end position="1790"/>
    </location>
</feature>
<sequence length="2059" mass="202183">MNKSYKSVWNESRGTWVATSELTTSRGKRSKSSAIASVAAALFVVGQGLVGSAQAETAHYAAGEGAVAGVEKLWVHPCQVGECANPWEFANPNYPAPPNVSSTAVGSSAAAQLGGVALGDHAAAEAGFGVALGAYSLASGFRATAVGTSAVASGRDTTAVGLNALASADRSTVLGSWGVASGVDSMALGHKTTATGTDSVALGGEATSSGPEAIAAGYQAASTADLATSLGSRATSSAYGATALGAYATANGGAGTAVGTSAAASGDVSVALGAGAVATSANSVALGANSRTAQAVGTSGTNIRGTNYSFAGANPTSTVSVGSGGNERTITNVAAGRLSATSTDAVNGSQLYATNQAIEQISQASNAGWNVSAQGANATNVAPGSTVDLKNTDGNLAVSKSTAGNDVNFDLARDLKVDSVTMGDTVVNNDGLTIKNGPSITTGGIDAGGRKIINVAAGVDAGDAVNKEQLDEVGKTASAGWNVSAQGANATNVAPGSTVDLKNTDGNLAVSKSTTGNDVNFDLARDLKVDSVTMGDTVVNNDGLTIKNGPSITTGGIDAGGRKIINVAAGVDAGDAVNKEQLDEVGKTASAGWNVSAQGANATNVAPGSTVDLKNTDGNLAVSKSTAGNDVNFDLARDLKVDSVTMGDTVVNNDGLTIKNGPSITTGGIDAGGRKIINVAAGVDAGDAVNKEQLDEVGKTASAGWNVSAQGANATNVAPGGTVDLKNTDGNLAVSKSTAGNDVNFDLARDLKVDSVTMGDTVVNNDGLTIKNGPSITTGGIDAGGRKIINVAAGVDAGDAVNKEQLDEVGKTASAGWNVSAQGANATNVAPGGTVDLKNTDGNLAVSKGTAGNDVNFDLARDLKVDSVTMGDTVVNNDGLTIKNGPSITTGGIDAGGSKIINVAAGVDAGDAVNKEQLDEVGKTASAGWNVSAQGANATNVAPGSTVDLKNTDGNLAVSKSTAGNDVNFDLARDLKVDSVTMGDTVVNNDGLTIKNGPSITTGGIDAGGRKIINVAAGVDAGDAVNKEQLDEVGKTASAGWNVSAQGANATNVAPGSTVDLKNTDGNLAVSKSTTGNDVNFDLARDVKVDSVTMGDTVVNNDGLTIKNGPSITTGGIDAGGSKIINVAAGVDAGDAVNKEQLDEVGKTASAGWNVSAQGANATNVAPGSTVDLKNTDGNLAVSKSTAGNDVNFDLARDLKVDSVTMGDTVVNNDGLTIKNGPSITTGGIDAGGRKIINVAAGVDAGDAVNKEQLDEVGKTASAGWNVSAQGANATNVAPGSTVDLKNTDGNLAVSKSTAGNDVNFDLARDLKVDSVTMGDTVVNNDGLTIKNGPSITTGGIDAGGRKIINVAEGVNPGDAVNMAQLTETNTNVTNLGDQVTTIGDQVTSIGEQVTNVYENGTKYFHANSTGADSSALGEDSVAIGMGAVSNNANDVALGAGSTTSAAVGTSGATIGGTAYAFAGANPSSTVSVGSVGNERTITNVAAGRLSATSTDAVNGSQLYATNQQVDQLSEDIRNGAGSGTDPLAVHYDDSSKGAITLGDGIHGTKVTNVAEGELSSASTDAVNGSQLYVTNQQVDQNTKSITNLGDQVTNLYENGTKYFHANSTGADSSALGEDSVAIGMGAVSNNANDVALGAGSTTSAAVGTSGATIGGTEYAFAGANPTSTVSVGSDGSERTITNVAAGRLSATSTDAVNGSQLYATNQALDQIGSNMTNLDLGVVKYDINTDGTVNYNSVTLGGGRSSSPVVLTNVAAGSSTYDAVNYGQLQALQNEVSNVNSRVTNIENNGGSGGNGGSGSNPYFNATDTSSDDSAVVNVAAPGTGAGSTTAGSGAVATGDNGTAVGSNANASDSAVAIGSGAAASSGAVAVGQGAQATASSSVALGQHSVADRENTVSVGSAGRQRQVTNVAAGSQATDAVNVSQLTTVVDGLGGGASIDPTTGAVTGPSYQLSGGTYSNVGDALSGLDDRMNAADQAINDVARGAYSGIAAATALTMIPDVDKDKTLSIGIGGGTYKGYQAVAIGGTARITQNIKMKAGVGLSSGGTTVGVGASYQW</sequence>
<organism evidence="16 17">
    <name type="scientific">Paraburkholderia youngii</name>
    <dbReference type="NCBI Taxonomy" id="2782701"/>
    <lineage>
        <taxon>Bacteria</taxon>
        <taxon>Pseudomonadati</taxon>
        <taxon>Pseudomonadota</taxon>
        <taxon>Betaproteobacteria</taxon>
        <taxon>Burkholderiales</taxon>
        <taxon>Burkholderiaceae</taxon>
        <taxon>Paraburkholderia</taxon>
    </lineage>
</organism>
<evidence type="ECO:0000256" key="6">
    <source>
        <dbReference type="ARBA" id="ARBA00022692"/>
    </source>
</evidence>
<evidence type="ECO:0000313" key="16">
    <source>
        <dbReference type="EMBL" id="NUX98898.1"/>
    </source>
</evidence>
<feature type="domain" description="Trimeric autotransporter adhesin YadA-like stalk" evidence="14">
    <location>
        <begin position="899"/>
        <end position="940"/>
    </location>
</feature>
<dbReference type="InterPro" id="IPR008635">
    <property type="entry name" value="Coiled_stalk_dom"/>
</dbReference>
<feature type="domain" description="Trimeric autotransporter adhesin YadA-like stalk" evidence="14">
    <location>
        <begin position="1123"/>
        <end position="1164"/>
    </location>
</feature>
<evidence type="ECO:0000256" key="2">
    <source>
        <dbReference type="ARBA" id="ARBA00004442"/>
    </source>
</evidence>
<feature type="domain" description="Trimeric autotransporter adhesin YadA-like stalk" evidence="14">
    <location>
        <begin position="787"/>
        <end position="828"/>
    </location>
</feature>
<feature type="domain" description="Trimeric autotransporter adhesin YadA-like stalk" evidence="14">
    <location>
        <begin position="1482"/>
        <end position="1524"/>
    </location>
</feature>
<keyword evidence="7" id="KW-0732">Signal</keyword>
<feature type="domain" description="Trimeric autotransporter adhesin YadA-like stalk" evidence="14">
    <location>
        <begin position="1681"/>
        <end position="1718"/>
    </location>
</feature>
<evidence type="ECO:0000256" key="8">
    <source>
        <dbReference type="ARBA" id="ARBA00022927"/>
    </source>
</evidence>
<feature type="domain" description="Trimeric autotransporter adhesin YadA-like head" evidence="13">
    <location>
        <begin position="1868"/>
        <end position="1890"/>
    </location>
</feature>
<dbReference type="Pfam" id="PF13018">
    <property type="entry name" value="ESPR"/>
    <property type="match status" value="1"/>
</dbReference>
<feature type="domain" description="Trimeric autotransporter adhesin YadA-like stalk" evidence="14">
    <location>
        <begin position="330"/>
        <end position="365"/>
    </location>
</feature>
<keyword evidence="5" id="KW-1134">Transmembrane beta strand</keyword>
<dbReference type="GO" id="GO:0009279">
    <property type="term" value="C:cell outer membrane"/>
    <property type="evidence" value="ECO:0007669"/>
    <property type="project" value="UniProtKB-SubCell"/>
</dbReference>
<evidence type="ECO:0000256" key="11">
    <source>
        <dbReference type="SAM" id="MobiDB-lite"/>
    </source>
</evidence>
<evidence type="ECO:0000259" key="12">
    <source>
        <dbReference type="Pfam" id="PF03895"/>
    </source>
</evidence>
<evidence type="ECO:0000256" key="3">
    <source>
        <dbReference type="ARBA" id="ARBA00005848"/>
    </source>
</evidence>
<dbReference type="CDD" id="cd12820">
    <property type="entry name" value="LbR_YadA-like"/>
    <property type="match status" value="1"/>
</dbReference>
<feature type="domain" description="Trimeric autotransporter adhesin YadA-like C-terminal membrane anchor" evidence="12">
    <location>
        <begin position="2001"/>
        <end position="2059"/>
    </location>
</feature>
<dbReference type="SUPFAM" id="SSF54523">
    <property type="entry name" value="Pili subunits"/>
    <property type="match status" value="1"/>
</dbReference>
<evidence type="ECO:0000256" key="10">
    <source>
        <dbReference type="ARBA" id="ARBA00023237"/>
    </source>
</evidence>
<dbReference type="Gene3D" id="2.20.70.140">
    <property type="match status" value="9"/>
</dbReference>
<evidence type="ECO:0000259" key="15">
    <source>
        <dbReference type="Pfam" id="PF13018"/>
    </source>
</evidence>
<feature type="domain" description="Trimeric autotransporter adhesin YadA-like head" evidence="13">
    <location>
        <begin position="180"/>
        <end position="206"/>
    </location>
</feature>
<evidence type="ECO:0000256" key="4">
    <source>
        <dbReference type="ARBA" id="ARBA00022448"/>
    </source>
</evidence>
<evidence type="ECO:0000256" key="1">
    <source>
        <dbReference type="ARBA" id="ARBA00004241"/>
    </source>
</evidence>
<name>A0A7Y6JVT0_9BURK</name>
<dbReference type="Gene3D" id="2.150.10.10">
    <property type="entry name" value="Serralysin-like metalloprotease, C-terminal"/>
    <property type="match status" value="7"/>
</dbReference>
<evidence type="ECO:0000256" key="9">
    <source>
        <dbReference type="ARBA" id="ARBA00023136"/>
    </source>
</evidence>